<comment type="caution">
    <text evidence="1">The sequence shown here is derived from an EMBL/GenBank/DDBJ whole genome shotgun (WGS) entry which is preliminary data.</text>
</comment>
<gene>
    <name evidence="1" type="ORF">LCGC14_2569840</name>
</gene>
<evidence type="ECO:0000313" key="1">
    <source>
        <dbReference type="EMBL" id="KKL09040.1"/>
    </source>
</evidence>
<accession>A0A0F9AI02</accession>
<dbReference type="AlphaFoldDB" id="A0A0F9AI02"/>
<name>A0A0F9AI02_9ZZZZ</name>
<reference evidence="1" key="1">
    <citation type="journal article" date="2015" name="Nature">
        <title>Complex archaea that bridge the gap between prokaryotes and eukaryotes.</title>
        <authorList>
            <person name="Spang A."/>
            <person name="Saw J.H."/>
            <person name="Jorgensen S.L."/>
            <person name="Zaremba-Niedzwiedzka K."/>
            <person name="Martijn J."/>
            <person name="Lind A.E."/>
            <person name="van Eijk R."/>
            <person name="Schleper C."/>
            <person name="Guy L."/>
            <person name="Ettema T.J."/>
        </authorList>
    </citation>
    <scope>NUCLEOTIDE SEQUENCE</scope>
</reference>
<sequence length="107" mass="12096">MITQETAERIWNCYREIATGEKLLEDMQEVAKKNTRDDHAPQLRDIFGYRRDLQLGIPSGENGHRLFGVSPTLAKSVIRAHIAAERADLAEANEQARMELEPPQAPV</sequence>
<dbReference type="EMBL" id="LAZR01042639">
    <property type="protein sequence ID" value="KKL09040.1"/>
    <property type="molecule type" value="Genomic_DNA"/>
</dbReference>
<organism evidence="1">
    <name type="scientific">marine sediment metagenome</name>
    <dbReference type="NCBI Taxonomy" id="412755"/>
    <lineage>
        <taxon>unclassified sequences</taxon>
        <taxon>metagenomes</taxon>
        <taxon>ecological metagenomes</taxon>
    </lineage>
</organism>
<protein>
    <submittedName>
        <fullName evidence="1">Uncharacterized protein</fullName>
    </submittedName>
</protein>
<proteinExistence type="predicted"/>